<dbReference type="Gene3D" id="1.10.520.10">
    <property type="match status" value="1"/>
</dbReference>
<evidence type="ECO:0000256" key="12">
    <source>
        <dbReference type="SAM" id="Phobius"/>
    </source>
</evidence>
<dbReference type="InterPro" id="IPR000823">
    <property type="entry name" value="Peroxidase_pln"/>
</dbReference>
<evidence type="ECO:0000313" key="14">
    <source>
        <dbReference type="EMBL" id="MED6108248.1"/>
    </source>
</evidence>
<dbReference type="PANTHER" id="PTHR31388:SF123">
    <property type="entry name" value="PEROXIDASE RIP1"/>
    <property type="match status" value="1"/>
</dbReference>
<proteinExistence type="inferred from homology"/>
<evidence type="ECO:0000256" key="9">
    <source>
        <dbReference type="ARBA" id="ARBA00023004"/>
    </source>
</evidence>
<feature type="domain" description="Plant heme peroxidase family profile" evidence="13">
    <location>
        <begin position="44"/>
        <end position="342"/>
    </location>
</feature>
<keyword evidence="8 11" id="KW-0560">Oxidoreductase</keyword>
<dbReference type="Pfam" id="PF00141">
    <property type="entry name" value="peroxidase"/>
    <property type="match status" value="1"/>
</dbReference>
<keyword evidence="5 11" id="KW-0575">Peroxidase</keyword>
<evidence type="ECO:0000256" key="3">
    <source>
        <dbReference type="ARBA" id="ARBA00006873"/>
    </source>
</evidence>
<evidence type="ECO:0000313" key="15">
    <source>
        <dbReference type="Proteomes" id="UP001341840"/>
    </source>
</evidence>
<dbReference type="PROSITE" id="PS50873">
    <property type="entry name" value="PEROXIDASE_4"/>
    <property type="match status" value="1"/>
</dbReference>
<evidence type="ECO:0000259" key="13">
    <source>
        <dbReference type="PROSITE" id="PS50873"/>
    </source>
</evidence>
<comment type="caution">
    <text evidence="14">The sequence shown here is derived from an EMBL/GenBank/DDBJ whole genome shotgun (WGS) entry which is preliminary data.</text>
</comment>
<evidence type="ECO:0000256" key="6">
    <source>
        <dbReference type="ARBA" id="ARBA00022617"/>
    </source>
</evidence>
<protein>
    <recommendedName>
        <fullName evidence="4 11">Peroxidase</fullName>
        <ecNumber evidence="4 11">1.11.1.7</ecNumber>
    </recommendedName>
</protein>
<dbReference type="Gene3D" id="1.10.420.10">
    <property type="entry name" value="Peroxidase, domain 2"/>
    <property type="match status" value="1"/>
</dbReference>
<evidence type="ECO:0000256" key="4">
    <source>
        <dbReference type="ARBA" id="ARBA00012313"/>
    </source>
</evidence>
<dbReference type="PRINTS" id="PR00461">
    <property type="entry name" value="PLPEROXIDASE"/>
</dbReference>
<comment type="cofactor">
    <cofactor evidence="11">
        <name>Ca(2+)</name>
        <dbReference type="ChEBI" id="CHEBI:29108"/>
    </cofactor>
    <text evidence="11">Binds 2 calcium ions per subunit.</text>
</comment>
<accession>A0ABU6Q8T5</accession>
<evidence type="ECO:0000256" key="1">
    <source>
        <dbReference type="ARBA" id="ARBA00000189"/>
    </source>
</evidence>
<dbReference type="PRINTS" id="PR00458">
    <property type="entry name" value="PEROXIDASE"/>
</dbReference>
<keyword evidence="11" id="KW-0964">Secreted</keyword>
<dbReference type="SUPFAM" id="SSF48113">
    <property type="entry name" value="Heme-dependent peroxidases"/>
    <property type="match status" value="1"/>
</dbReference>
<keyword evidence="11" id="KW-0106">Calcium</keyword>
<comment type="subcellular location">
    <subcellularLocation>
        <location evidence="11">Secreted</location>
    </subcellularLocation>
</comment>
<evidence type="ECO:0000256" key="7">
    <source>
        <dbReference type="ARBA" id="ARBA00022723"/>
    </source>
</evidence>
<dbReference type="EMBL" id="JASCZI010000073">
    <property type="protein sequence ID" value="MED6108248.1"/>
    <property type="molecule type" value="Genomic_DNA"/>
</dbReference>
<keyword evidence="12" id="KW-0812">Transmembrane</keyword>
<comment type="similarity">
    <text evidence="3">Belongs to the peroxidase family. Ascorbate peroxidase subfamily.</text>
</comment>
<comment type="similarity">
    <text evidence="11">Belongs to the peroxidase family. Classical plant (class III) peroxidase subfamily.</text>
</comment>
<keyword evidence="12" id="KW-0472">Membrane</keyword>
<dbReference type="PROSITE" id="PS00435">
    <property type="entry name" value="PEROXIDASE_1"/>
    <property type="match status" value="1"/>
</dbReference>
<dbReference type="InterPro" id="IPR019794">
    <property type="entry name" value="Peroxidases_AS"/>
</dbReference>
<sequence>MQLKHNNNNQHTITMAPKKLKYVIGVVGVIVCLATFFKPTYGYGLSADYYERVCPQALPTIEGVVKQGINREARNGASLLRLHFHDCFVNGCDGSVLLDDTPDMKGEKTATPNNNSLRAFDIVDEIKAAVDKACNGPVVSCADILAVAARDSVSILGGRQYYYNVLLGRRDATSTCMEDANNQLPLANAAFSEILSKNFQPKGLNLKDMVVLSGAHTIGLAKCDSFKGRLYNDTNIDPNFATSLKQSCPPSGGSNLKALDVSSAKIFDTNYYSDLLQRKGLLHSDQELYKGNGCESDQLVKLYSSNPDAFAKDFAVSMIKMGNIKPLLGNQGEVRCNCRKVNSGYYKY</sequence>
<keyword evidence="7 11" id="KW-0479">Metal-binding</keyword>
<name>A0ABU6Q8T5_9FABA</name>
<dbReference type="InterPro" id="IPR002016">
    <property type="entry name" value="Haem_peroxidase"/>
</dbReference>
<keyword evidence="12" id="KW-1133">Transmembrane helix</keyword>
<keyword evidence="15" id="KW-1185">Reference proteome</keyword>
<dbReference type="Proteomes" id="UP001341840">
    <property type="component" value="Unassembled WGS sequence"/>
</dbReference>
<dbReference type="EC" id="1.11.1.7" evidence="4 11"/>
<dbReference type="InterPro" id="IPR033905">
    <property type="entry name" value="Secretory_peroxidase"/>
</dbReference>
<keyword evidence="10" id="KW-1015">Disulfide bond</keyword>
<dbReference type="InterPro" id="IPR010255">
    <property type="entry name" value="Haem_peroxidase_sf"/>
</dbReference>
<comment type="cofactor">
    <cofactor evidence="11">
        <name>heme b</name>
        <dbReference type="ChEBI" id="CHEBI:60344"/>
    </cofactor>
    <text evidence="11">Binds 1 heme b (iron(II)-protoporphyrin IX) group per subunit.</text>
</comment>
<dbReference type="PROSITE" id="PS00436">
    <property type="entry name" value="PEROXIDASE_2"/>
    <property type="match status" value="1"/>
</dbReference>
<keyword evidence="9 11" id="KW-0408">Iron</keyword>
<feature type="transmembrane region" description="Helical" evidence="12">
    <location>
        <begin position="20"/>
        <end position="37"/>
    </location>
</feature>
<gene>
    <name evidence="14" type="ORF">PIB30_021866</name>
</gene>
<evidence type="ECO:0000256" key="11">
    <source>
        <dbReference type="RuleBase" id="RU362060"/>
    </source>
</evidence>
<evidence type="ECO:0000256" key="8">
    <source>
        <dbReference type="ARBA" id="ARBA00023002"/>
    </source>
</evidence>
<dbReference type="PANTHER" id="PTHR31388">
    <property type="entry name" value="PEROXIDASE 72-RELATED"/>
    <property type="match status" value="1"/>
</dbReference>
<dbReference type="InterPro" id="IPR019793">
    <property type="entry name" value="Peroxidases_heam-ligand_BS"/>
</dbReference>
<reference evidence="14 15" key="1">
    <citation type="journal article" date="2023" name="Plants (Basel)">
        <title>Bridging the Gap: Combining Genomics and Transcriptomics Approaches to Understand Stylosanthes scabra, an Orphan Legume from the Brazilian Caatinga.</title>
        <authorList>
            <person name="Ferreira-Neto J.R.C."/>
            <person name="da Silva M.D."/>
            <person name="Binneck E."/>
            <person name="de Melo N.F."/>
            <person name="da Silva R.H."/>
            <person name="de Melo A.L.T.M."/>
            <person name="Pandolfi V."/>
            <person name="Bustamante F.O."/>
            <person name="Brasileiro-Vidal A.C."/>
            <person name="Benko-Iseppon A.M."/>
        </authorList>
    </citation>
    <scope>NUCLEOTIDE SEQUENCE [LARGE SCALE GENOMIC DNA]</scope>
    <source>
        <tissue evidence="14">Leaves</tissue>
    </source>
</reference>
<comment type="catalytic activity">
    <reaction evidence="1 11">
        <text>2 a phenolic donor + H2O2 = 2 a phenolic radical donor + 2 H2O</text>
        <dbReference type="Rhea" id="RHEA:56136"/>
        <dbReference type="ChEBI" id="CHEBI:15377"/>
        <dbReference type="ChEBI" id="CHEBI:16240"/>
        <dbReference type="ChEBI" id="CHEBI:139520"/>
        <dbReference type="ChEBI" id="CHEBI:139521"/>
        <dbReference type="EC" id="1.11.1.7"/>
    </reaction>
</comment>
<evidence type="ECO:0000256" key="2">
    <source>
        <dbReference type="ARBA" id="ARBA00002322"/>
    </source>
</evidence>
<keyword evidence="6 11" id="KW-0349">Heme</keyword>
<dbReference type="CDD" id="cd00693">
    <property type="entry name" value="secretory_peroxidase"/>
    <property type="match status" value="1"/>
</dbReference>
<evidence type="ECO:0000256" key="10">
    <source>
        <dbReference type="ARBA" id="ARBA00023157"/>
    </source>
</evidence>
<comment type="function">
    <text evidence="2">Removal of H(2)O(2), oxidation of toxic reductants, biosynthesis and degradation of lignin, suberization, auxin catabolism, response to environmental stresses such as wounding, pathogen attack and oxidative stress. These functions might be dependent on each isozyme/isoform in each plant tissue.</text>
</comment>
<keyword evidence="11" id="KW-0376">Hydrogen peroxide</keyword>
<evidence type="ECO:0000256" key="5">
    <source>
        <dbReference type="ARBA" id="ARBA00022559"/>
    </source>
</evidence>
<organism evidence="14 15">
    <name type="scientific">Stylosanthes scabra</name>
    <dbReference type="NCBI Taxonomy" id="79078"/>
    <lineage>
        <taxon>Eukaryota</taxon>
        <taxon>Viridiplantae</taxon>
        <taxon>Streptophyta</taxon>
        <taxon>Embryophyta</taxon>
        <taxon>Tracheophyta</taxon>
        <taxon>Spermatophyta</taxon>
        <taxon>Magnoliopsida</taxon>
        <taxon>eudicotyledons</taxon>
        <taxon>Gunneridae</taxon>
        <taxon>Pentapetalae</taxon>
        <taxon>rosids</taxon>
        <taxon>fabids</taxon>
        <taxon>Fabales</taxon>
        <taxon>Fabaceae</taxon>
        <taxon>Papilionoideae</taxon>
        <taxon>50 kb inversion clade</taxon>
        <taxon>dalbergioids sensu lato</taxon>
        <taxon>Dalbergieae</taxon>
        <taxon>Pterocarpus clade</taxon>
        <taxon>Stylosanthes</taxon>
    </lineage>
</organism>